<dbReference type="SUPFAM" id="SSF54427">
    <property type="entry name" value="NTF2-like"/>
    <property type="match status" value="1"/>
</dbReference>
<organism evidence="1 2">
    <name type="scientific">Sphingobium indicum</name>
    <dbReference type="NCBI Taxonomy" id="332055"/>
    <lineage>
        <taxon>Bacteria</taxon>
        <taxon>Pseudomonadati</taxon>
        <taxon>Pseudomonadota</taxon>
        <taxon>Alphaproteobacteria</taxon>
        <taxon>Sphingomonadales</taxon>
        <taxon>Sphingomonadaceae</taxon>
        <taxon>Sphingobium</taxon>
    </lineage>
</organism>
<evidence type="ECO:0000313" key="2">
    <source>
        <dbReference type="Proteomes" id="UP000292734"/>
    </source>
</evidence>
<dbReference type="PANTHER" id="PTHR38436">
    <property type="entry name" value="POLYKETIDE CYCLASE SNOAL-LIKE DOMAIN"/>
    <property type="match status" value="1"/>
</dbReference>
<dbReference type="PANTHER" id="PTHR38436:SF1">
    <property type="entry name" value="ESTER CYCLASE"/>
    <property type="match status" value="1"/>
</dbReference>
<gene>
    <name evidence="1" type="ORF">EWH08_19620</name>
</gene>
<proteinExistence type="predicted"/>
<dbReference type="GO" id="GO:0030638">
    <property type="term" value="P:polyketide metabolic process"/>
    <property type="evidence" value="ECO:0007669"/>
    <property type="project" value="InterPro"/>
</dbReference>
<dbReference type="EMBL" id="SEOM01000018">
    <property type="protein sequence ID" value="RYL96731.1"/>
    <property type="molecule type" value="Genomic_DNA"/>
</dbReference>
<dbReference type="Proteomes" id="UP000292734">
    <property type="component" value="Unassembled WGS sequence"/>
</dbReference>
<evidence type="ECO:0000313" key="1">
    <source>
        <dbReference type="EMBL" id="RYL96731.1"/>
    </source>
</evidence>
<comment type="caution">
    <text evidence="1">The sequence shown here is derived from an EMBL/GenBank/DDBJ whole genome shotgun (WGS) entry which is preliminary data.</text>
</comment>
<name>A0A4Q4IT98_9SPHN</name>
<dbReference type="AlphaFoldDB" id="A0A4Q4IT98"/>
<dbReference type="Gene3D" id="3.10.450.50">
    <property type="match status" value="1"/>
</dbReference>
<accession>A0A4Q4IT98</accession>
<sequence length="132" mass="14428">MSEQIADAFYDAYNAHDTVTVQGLYAADAVHEDIAFGHPKTGAEAIASGLGQFFVWFPDAHWEIDDQVISDTLIATTYLLTGSLQADMGKTPGKGQAISLRGVHILKIANGKIVSSEDYWDADTFKRQINNH</sequence>
<protein>
    <recommendedName>
        <fullName evidence="3">SnoaL-like domain-containing protein</fullName>
    </recommendedName>
</protein>
<dbReference type="InterPro" id="IPR032710">
    <property type="entry name" value="NTF2-like_dom_sf"/>
</dbReference>
<dbReference type="InterPro" id="IPR009959">
    <property type="entry name" value="Cyclase_SnoaL-like"/>
</dbReference>
<reference evidence="1 2" key="1">
    <citation type="submission" date="2019-02" db="EMBL/GenBank/DDBJ databases">
        <authorList>
            <person name="Feng G."/>
        </authorList>
    </citation>
    <scope>NUCLEOTIDE SEQUENCE [LARGE SCALE GENOMIC DNA]</scope>
    <source>
        <strain evidence="1 2">DSM 26779</strain>
    </source>
</reference>
<dbReference type="RefSeq" id="WP_129965693.1">
    <property type="nucleotide sequence ID" value="NZ_JACBZE010000020.1"/>
</dbReference>
<dbReference type="Pfam" id="PF07366">
    <property type="entry name" value="SnoaL"/>
    <property type="match status" value="1"/>
</dbReference>
<evidence type="ECO:0008006" key="3">
    <source>
        <dbReference type="Google" id="ProtNLM"/>
    </source>
</evidence>